<reference evidence="3" key="2">
    <citation type="submission" date="2020-09" db="EMBL/GenBank/DDBJ databases">
        <authorList>
            <person name="Sun Q."/>
            <person name="Zhou Y."/>
        </authorList>
    </citation>
    <scope>NUCLEOTIDE SEQUENCE</scope>
    <source>
        <strain evidence="3">CGMCC 1.15367</strain>
    </source>
</reference>
<dbReference type="SUPFAM" id="SSF55073">
    <property type="entry name" value="Nucleotide cyclase"/>
    <property type="match status" value="1"/>
</dbReference>
<dbReference type="InterPro" id="IPR050706">
    <property type="entry name" value="Cyclic-di-GMP_PDE-like"/>
</dbReference>
<dbReference type="RefSeq" id="WP_188910315.1">
    <property type="nucleotide sequence ID" value="NZ_BMIQ01000005.1"/>
</dbReference>
<dbReference type="CDD" id="cd01948">
    <property type="entry name" value="EAL"/>
    <property type="match status" value="1"/>
</dbReference>
<dbReference type="SUPFAM" id="SSF141868">
    <property type="entry name" value="EAL domain-like"/>
    <property type="match status" value="1"/>
</dbReference>
<evidence type="ECO:0008006" key="5">
    <source>
        <dbReference type="Google" id="ProtNLM"/>
    </source>
</evidence>
<dbReference type="Gene3D" id="3.20.20.450">
    <property type="entry name" value="EAL domain"/>
    <property type="match status" value="1"/>
</dbReference>
<comment type="caution">
    <text evidence="3">The sequence shown here is derived from an EMBL/GenBank/DDBJ whole genome shotgun (WGS) entry which is preliminary data.</text>
</comment>
<feature type="domain" description="GGDEF" evidence="2">
    <location>
        <begin position="60"/>
        <end position="190"/>
    </location>
</feature>
<dbReference type="Pfam" id="PF00990">
    <property type="entry name" value="GGDEF"/>
    <property type="match status" value="1"/>
</dbReference>
<dbReference type="PANTHER" id="PTHR33121:SF70">
    <property type="entry name" value="SIGNALING PROTEIN YKOW"/>
    <property type="match status" value="1"/>
</dbReference>
<dbReference type="AlphaFoldDB" id="A0A916ZRR4"/>
<dbReference type="InterPro" id="IPR043128">
    <property type="entry name" value="Rev_trsase/Diguanyl_cyclase"/>
</dbReference>
<dbReference type="SMART" id="SM00267">
    <property type="entry name" value="GGDEF"/>
    <property type="match status" value="1"/>
</dbReference>
<name>A0A916ZRR4_9HYPH</name>
<dbReference type="EMBL" id="BMIQ01000005">
    <property type="protein sequence ID" value="GGE10923.1"/>
    <property type="molecule type" value="Genomic_DNA"/>
</dbReference>
<dbReference type="Proteomes" id="UP000644699">
    <property type="component" value="Unassembled WGS sequence"/>
</dbReference>
<dbReference type="Pfam" id="PF00563">
    <property type="entry name" value="EAL"/>
    <property type="match status" value="1"/>
</dbReference>
<dbReference type="GO" id="GO:0071111">
    <property type="term" value="F:cyclic-guanylate-specific phosphodiesterase activity"/>
    <property type="evidence" value="ECO:0007669"/>
    <property type="project" value="InterPro"/>
</dbReference>
<evidence type="ECO:0000313" key="4">
    <source>
        <dbReference type="Proteomes" id="UP000644699"/>
    </source>
</evidence>
<dbReference type="CDD" id="cd01949">
    <property type="entry name" value="GGDEF"/>
    <property type="match status" value="1"/>
</dbReference>
<feature type="domain" description="EAL" evidence="1">
    <location>
        <begin position="199"/>
        <end position="454"/>
    </location>
</feature>
<dbReference type="Gene3D" id="3.30.70.270">
    <property type="match status" value="1"/>
</dbReference>
<protein>
    <recommendedName>
        <fullName evidence="5">Diguanylate cyclase (GGDEF)-like protein</fullName>
    </recommendedName>
</protein>
<evidence type="ECO:0000259" key="1">
    <source>
        <dbReference type="PROSITE" id="PS50883"/>
    </source>
</evidence>
<dbReference type="PROSITE" id="PS50883">
    <property type="entry name" value="EAL"/>
    <property type="match status" value="1"/>
</dbReference>
<sequence length="473" mass="51087">MREDFLLDPHHQHEAFGRITAVTRLAAIYGTFGETDPQTGLANRKGLDAALRRLDTEPARRVALIVLDIDHLRIVNETEGRPAGDAVLRTIARRLAEAPKLAAFRTGSDEFTLLLDDCAVPEQLEAAAAAILDALMVAEAGAAASLPKVTMGGALGGDGPCDPRRLLREANLALCYAKEHARGDFLAYRPGMRRAFARTNSVAERVGRALNEGRIVPFYQPLVDTRTARIIGVEALVRLQTRRNGIVGPQDFSDALRHPLLGLRITDAMLRRIAADVAAWLAAGIPFKHVGVNLAPADLLDPKLETRLAEAFGRAGVSLRHVVLEITETTYLGRTGGDVSNAIRRLREQGFLVALDDFGTGYASLTHLLDLPVDIIKIDRSFVERLPADPASHAVVSGLVAIAKNLGMRVVAEGIERLEQAELLTGIGVELGQGFLFSPAVDAARMTELLHRFSATGMVHPRRRVAGLPVGVC</sequence>
<evidence type="ECO:0000313" key="3">
    <source>
        <dbReference type="EMBL" id="GGE10923.1"/>
    </source>
</evidence>
<gene>
    <name evidence="3" type="ORF">GCM10011390_32460</name>
</gene>
<organism evidence="3 4">
    <name type="scientific">Aureimonas endophytica</name>
    <dbReference type="NCBI Taxonomy" id="2027858"/>
    <lineage>
        <taxon>Bacteria</taxon>
        <taxon>Pseudomonadati</taxon>
        <taxon>Pseudomonadota</taxon>
        <taxon>Alphaproteobacteria</taxon>
        <taxon>Hyphomicrobiales</taxon>
        <taxon>Aurantimonadaceae</taxon>
        <taxon>Aureimonas</taxon>
    </lineage>
</organism>
<proteinExistence type="predicted"/>
<dbReference type="InterPro" id="IPR029787">
    <property type="entry name" value="Nucleotide_cyclase"/>
</dbReference>
<dbReference type="SMART" id="SM00052">
    <property type="entry name" value="EAL"/>
    <property type="match status" value="1"/>
</dbReference>
<dbReference type="PANTHER" id="PTHR33121">
    <property type="entry name" value="CYCLIC DI-GMP PHOSPHODIESTERASE PDEF"/>
    <property type="match status" value="1"/>
</dbReference>
<dbReference type="PROSITE" id="PS50887">
    <property type="entry name" value="GGDEF"/>
    <property type="match status" value="1"/>
</dbReference>
<dbReference type="NCBIfam" id="TIGR00254">
    <property type="entry name" value="GGDEF"/>
    <property type="match status" value="1"/>
</dbReference>
<dbReference type="InterPro" id="IPR001633">
    <property type="entry name" value="EAL_dom"/>
</dbReference>
<accession>A0A916ZRR4</accession>
<dbReference type="InterPro" id="IPR035919">
    <property type="entry name" value="EAL_sf"/>
</dbReference>
<evidence type="ECO:0000259" key="2">
    <source>
        <dbReference type="PROSITE" id="PS50887"/>
    </source>
</evidence>
<keyword evidence="4" id="KW-1185">Reference proteome</keyword>
<reference evidence="3" key="1">
    <citation type="journal article" date="2014" name="Int. J. Syst. Evol. Microbiol.">
        <title>Complete genome sequence of Corynebacterium casei LMG S-19264T (=DSM 44701T), isolated from a smear-ripened cheese.</title>
        <authorList>
            <consortium name="US DOE Joint Genome Institute (JGI-PGF)"/>
            <person name="Walter F."/>
            <person name="Albersmeier A."/>
            <person name="Kalinowski J."/>
            <person name="Ruckert C."/>
        </authorList>
    </citation>
    <scope>NUCLEOTIDE SEQUENCE</scope>
    <source>
        <strain evidence="3">CGMCC 1.15367</strain>
    </source>
</reference>
<dbReference type="InterPro" id="IPR000160">
    <property type="entry name" value="GGDEF_dom"/>
</dbReference>